<dbReference type="OrthoDB" id="9787738at2"/>
<protein>
    <submittedName>
        <fullName evidence="2">Methyltransferase domain-containing protein</fullName>
    </submittedName>
</protein>
<organism evidence="2 3">
    <name type="scientific">Parasphingorhabdus marina DSM 22363</name>
    <dbReference type="NCBI Taxonomy" id="1123272"/>
    <lineage>
        <taxon>Bacteria</taxon>
        <taxon>Pseudomonadati</taxon>
        <taxon>Pseudomonadota</taxon>
        <taxon>Alphaproteobacteria</taxon>
        <taxon>Sphingomonadales</taxon>
        <taxon>Sphingomonadaceae</taxon>
        <taxon>Parasphingorhabdus</taxon>
    </lineage>
</organism>
<dbReference type="Gene3D" id="3.40.50.150">
    <property type="entry name" value="Vaccinia Virus protein VP39"/>
    <property type="match status" value="1"/>
</dbReference>
<dbReference type="Proteomes" id="UP000185192">
    <property type="component" value="Unassembled WGS sequence"/>
</dbReference>
<evidence type="ECO:0000259" key="1">
    <source>
        <dbReference type="Pfam" id="PF08241"/>
    </source>
</evidence>
<feature type="domain" description="Methyltransferase type 11" evidence="1">
    <location>
        <begin position="37"/>
        <end position="115"/>
    </location>
</feature>
<dbReference type="InterPro" id="IPR029063">
    <property type="entry name" value="SAM-dependent_MTases_sf"/>
</dbReference>
<dbReference type="GO" id="GO:0008757">
    <property type="term" value="F:S-adenosylmethionine-dependent methyltransferase activity"/>
    <property type="evidence" value="ECO:0007669"/>
    <property type="project" value="InterPro"/>
</dbReference>
<keyword evidence="3" id="KW-1185">Reference proteome</keyword>
<dbReference type="AlphaFoldDB" id="A0A1N6CRQ8"/>
<gene>
    <name evidence="2" type="ORF">SAMN02745824_0839</name>
</gene>
<sequence>MAALYDRIGSGYSRLRQPDPRIAKVIHAALGDAQSVLNVGAGAGSYEPADRTVTALEPSAEMISQRPPDAGKVFQGAAEALPFEDRSFDAAMAILTVHHWTDLEAGLREMRRVAKGPLVILTFDPHAPYFWLADYIPEIVELDQPIMPVMPEYGRILGDVEIAPVPIPHDCTDGFLGAYWRRPHAYLDADVRSAISTFAKLDDITAPLQKLDEDLGSGLWEDRYGDLMERGALDIGYRLVVTS</sequence>
<dbReference type="EMBL" id="FSQW01000001">
    <property type="protein sequence ID" value="SIN61230.1"/>
    <property type="molecule type" value="Genomic_DNA"/>
</dbReference>
<dbReference type="RefSeq" id="WP_074203853.1">
    <property type="nucleotide sequence ID" value="NZ_FSQW01000001.1"/>
</dbReference>
<dbReference type="SUPFAM" id="SSF53335">
    <property type="entry name" value="S-adenosyl-L-methionine-dependent methyltransferases"/>
    <property type="match status" value="1"/>
</dbReference>
<name>A0A1N6CRQ8_9SPHN</name>
<dbReference type="GO" id="GO:0032259">
    <property type="term" value="P:methylation"/>
    <property type="evidence" value="ECO:0007669"/>
    <property type="project" value="UniProtKB-KW"/>
</dbReference>
<keyword evidence="2" id="KW-0808">Transferase</keyword>
<keyword evidence="2" id="KW-0489">Methyltransferase</keyword>
<dbReference type="Pfam" id="PF08241">
    <property type="entry name" value="Methyltransf_11"/>
    <property type="match status" value="1"/>
</dbReference>
<evidence type="ECO:0000313" key="3">
    <source>
        <dbReference type="Proteomes" id="UP000185192"/>
    </source>
</evidence>
<proteinExistence type="predicted"/>
<dbReference type="InterPro" id="IPR013216">
    <property type="entry name" value="Methyltransf_11"/>
</dbReference>
<reference evidence="3" key="1">
    <citation type="submission" date="2016-11" db="EMBL/GenBank/DDBJ databases">
        <authorList>
            <person name="Varghese N."/>
            <person name="Submissions S."/>
        </authorList>
    </citation>
    <scope>NUCLEOTIDE SEQUENCE [LARGE SCALE GENOMIC DNA]</scope>
    <source>
        <strain evidence="3">DSM 22363</strain>
    </source>
</reference>
<evidence type="ECO:0000313" key="2">
    <source>
        <dbReference type="EMBL" id="SIN61230.1"/>
    </source>
</evidence>
<dbReference type="PANTHER" id="PTHR43591">
    <property type="entry name" value="METHYLTRANSFERASE"/>
    <property type="match status" value="1"/>
</dbReference>
<accession>A0A1N6CRQ8</accession>
<dbReference type="STRING" id="1123272.SAMN02745824_0839"/>
<dbReference type="CDD" id="cd02440">
    <property type="entry name" value="AdoMet_MTases"/>
    <property type="match status" value="1"/>
</dbReference>
<dbReference type="PANTHER" id="PTHR43591:SF24">
    <property type="entry name" value="2-METHOXY-6-POLYPRENYL-1,4-BENZOQUINOL METHYLASE, MITOCHONDRIAL"/>
    <property type="match status" value="1"/>
</dbReference>